<feature type="non-terminal residue" evidence="3">
    <location>
        <position position="1"/>
    </location>
</feature>
<protein>
    <submittedName>
        <fullName evidence="3">Uncharacterized protein</fullName>
    </submittedName>
</protein>
<feature type="region of interest" description="Disordered" evidence="2">
    <location>
        <begin position="65"/>
        <end position="109"/>
    </location>
</feature>
<accession>A0A1B6LL37</accession>
<evidence type="ECO:0000313" key="3">
    <source>
        <dbReference type="EMBL" id="JAT24425.1"/>
    </source>
</evidence>
<dbReference type="AlphaFoldDB" id="A0A1B6LL37"/>
<feature type="coiled-coil region" evidence="1">
    <location>
        <begin position="303"/>
        <end position="330"/>
    </location>
</feature>
<feature type="region of interest" description="Disordered" evidence="2">
    <location>
        <begin position="243"/>
        <end position="265"/>
    </location>
</feature>
<feature type="non-terminal residue" evidence="3">
    <location>
        <position position="508"/>
    </location>
</feature>
<dbReference type="EMBL" id="GEBQ01015552">
    <property type="protein sequence ID" value="JAT24425.1"/>
    <property type="molecule type" value="Transcribed_RNA"/>
</dbReference>
<feature type="coiled-coil region" evidence="1">
    <location>
        <begin position="202"/>
        <end position="236"/>
    </location>
</feature>
<name>A0A1B6LL37_9HEMI</name>
<feature type="compositionally biased region" description="Polar residues" evidence="2">
    <location>
        <begin position="434"/>
        <end position="448"/>
    </location>
</feature>
<organism evidence="3">
    <name type="scientific">Graphocephala atropunctata</name>
    <dbReference type="NCBI Taxonomy" id="36148"/>
    <lineage>
        <taxon>Eukaryota</taxon>
        <taxon>Metazoa</taxon>
        <taxon>Ecdysozoa</taxon>
        <taxon>Arthropoda</taxon>
        <taxon>Hexapoda</taxon>
        <taxon>Insecta</taxon>
        <taxon>Pterygota</taxon>
        <taxon>Neoptera</taxon>
        <taxon>Paraneoptera</taxon>
        <taxon>Hemiptera</taxon>
        <taxon>Auchenorrhyncha</taxon>
        <taxon>Membracoidea</taxon>
        <taxon>Cicadellidae</taxon>
        <taxon>Cicadellinae</taxon>
        <taxon>Cicadellini</taxon>
        <taxon>Graphocephala</taxon>
    </lineage>
</organism>
<feature type="compositionally biased region" description="Polar residues" evidence="2">
    <location>
        <begin position="70"/>
        <end position="103"/>
    </location>
</feature>
<reference evidence="3" key="1">
    <citation type="submission" date="2015-11" db="EMBL/GenBank/DDBJ databases">
        <title>De novo transcriptome assembly of four potential Pierce s Disease insect vectors from Arizona vineyards.</title>
        <authorList>
            <person name="Tassone E.E."/>
        </authorList>
    </citation>
    <scope>NUCLEOTIDE SEQUENCE</scope>
</reference>
<proteinExistence type="predicted"/>
<evidence type="ECO:0000256" key="2">
    <source>
        <dbReference type="SAM" id="MobiDB-lite"/>
    </source>
</evidence>
<feature type="region of interest" description="Disordered" evidence="2">
    <location>
        <begin position="390"/>
        <end position="508"/>
    </location>
</feature>
<gene>
    <name evidence="3" type="ORF">g.31081</name>
</gene>
<sequence length="508" mass="57929">VKKENSNVSTIENSMGNVFFAELDKFNSEKSSSHPLQHNFSRSSNAINNLPLELSQQLNDFHDFIGSKRPGSQQGSRVEQVRSEFSTNLGRSDPPTRNNQVLTQGPFAGPPHFNINRTVADPNQRAPTRSEALQRIQNEYDIKLAEYEAKEREKAAKKREQYLAKYKHVDQGHRLSAAYQENPTGHVPFLASQEEVRQRQQDQFEQEILLNLQQEKQKLEREKKKKEEQVQKWLKKHEHIGAGNRLGRGETRGTTQQQNIPKGCEKSDFELPMPPEALMQEAQISPDFLLEGETMEEALVRQQEQLLLEALIYKEQIKKKEEKSEKEKENFFKSAEKDETRFPENQNLSFDEGYLEEAVGYDEEFFLEGETVNDAMIRQQQQLLIEAMKSKKQTGTGEGSGDNYKPKEAEPLNQIGPEKKNQRKSRMAPRFANQRVQAALQNVVSSDSGESKRSLYESDSDSDQGHWPAGNRPIDTRAAGSTAVASTGDVRADRSLGNQQIDENKTHQ</sequence>
<evidence type="ECO:0000256" key="1">
    <source>
        <dbReference type="SAM" id="Coils"/>
    </source>
</evidence>
<keyword evidence="1" id="KW-0175">Coiled coil</keyword>